<dbReference type="Proteomes" id="UP000248688">
    <property type="component" value="Chromosome"/>
</dbReference>
<name>A0A2Z4INV8_9BACT</name>
<dbReference type="RefSeq" id="WP_112785813.1">
    <property type="nucleotide sequence ID" value="NZ_CP030041.1"/>
</dbReference>
<reference evidence="1 2" key="1">
    <citation type="submission" date="2018-06" db="EMBL/GenBank/DDBJ databases">
        <title>Echinicola strongylocentroti sp. nov., isolated from a sea urchin Strongylocentrotus intermedius.</title>
        <authorList>
            <person name="Bae S.S."/>
        </authorList>
    </citation>
    <scope>NUCLEOTIDE SEQUENCE [LARGE SCALE GENOMIC DNA]</scope>
    <source>
        <strain evidence="1 2">MEBiC08714</strain>
    </source>
</reference>
<dbReference type="EMBL" id="CP030041">
    <property type="protein sequence ID" value="AWW32440.1"/>
    <property type="molecule type" value="Genomic_DNA"/>
</dbReference>
<protein>
    <recommendedName>
        <fullName evidence="3">Terminase</fullName>
    </recommendedName>
</protein>
<proteinExistence type="predicted"/>
<dbReference type="Gene3D" id="3.40.50.300">
    <property type="entry name" value="P-loop containing nucleotide triphosphate hydrolases"/>
    <property type="match status" value="1"/>
</dbReference>
<dbReference type="KEGG" id="est:DN752_21095"/>
<gene>
    <name evidence="1" type="ORF">DN752_21095</name>
</gene>
<dbReference type="OrthoDB" id="1151239at2"/>
<evidence type="ECO:0000313" key="1">
    <source>
        <dbReference type="EMBL" id="AWW32440.1"/>
    </source>
</evidence>
<keyword evidence="2" id="KW-1185">Reference proteome</keyword>
<sequence>MQTKQTIFNKPQQIFQVAKPYSAKNIWSRGTGKSFLIAWLIHMIVKWTPRSSWAIVGKSYKQLLTRTLPTTIATLGLFGYKQDRDFFVRRKPPKNFRFDSPLSPPLDYDHCIIFRNGTFFHLVSLDGGGSTIRGLSIDGYLGDEALEINKEKMDSEVVPTNRGNLRYFKHIPFHHGSFFFSSMGYGHEFKWMLEGGQYYEEDGYNFRAIRQQIVQKELELVDCPDRSRIANLWEEILALKRKLRWYRNKSGFLYMEADVFDNIENVGWKYIKEMRRTLLDFIFMVEMLNWFPEGVEAGFYFLLNRNDHGYSNKFDKGFIGNLEQDADALKKPDCRMDSDLVAGQPLRIAVDWGSHINSMTVTQYLLSINTLRFLKNLYVKGETLDNLANDYCDYYDPHNKKEVFMSYGHDGNVTHANSKLTYAQQFAKVLEGRGWTVHMSNEPVPLTQMERYLLWQKILHNTTNHKQGKPTDPSLPLVEFNLDNCNETFVSMQNAPAKEGRNGIEKNKNSERNPLIPQEEATHLSDTADYNLTAVVSDPFSVLPPYIGF</sequence>
<organism evidence="1 2">
    <name type="scientific">Echinicola strongylocentroti</name>
    <dbReference type="NCBI Taxonomy" id="1795355"/>
    <lineage>
        <taxon>Bacteria</taxon>
        <taxon>Pseudomonadati</taxon>
        <taxon>Bacteroidota</taxon>
        <taxon>Cytophagia</taxon>
        <taxon>Cytophagales</taxon>
        <taxon>Cyclobacteriaceae</taxon>
        <taxon>Echinicola</taxon>
    </lineage>
</organism>
<dbReference type="AlphaFoldDB" id="A0A2Z4INV8"/>
<evidence type="ECO:0008006" key="3">
    <source>
        <dbReference type="Google" id="ProtNLM"/>
    </source>
</evidence>
<accession>A0A2Z4INV8</accession>
<evidence type="ECO:0000313" key="2">
    <source>
        <dbReference type="Proteomes" id="UP000248688"/>
    </source>
</evidence>
<dbReference type="InterPro" id="IPR027417">
    <property type="entry name" value="P-loop_NTPase"/>
</dbReference>